<dbReference type="Pfam" id="PF06283">
    <property type="entry name" value="ThuA"/>
    <property type="match status" value="1"/>
</dbReference>
<dbReference type="Proteomes" id="UP000032417">
    <property type="component" value="Chromosome 1"/>
</dbReference>
<dbReference type="STRING" id="1562970.ING2E5B_2194"/>
<sequence length="273" mass="31876">MKNLILKILFVMFIFSIITLEIIAQDQKEYPANYATSPRFKALVYYTEHAEKAHVEFALQALEFFKRLNYGDGFILEVTTDLSEYDYNKLKDYNIVVMLNAHPNNESEREVFEKYMENGGGWMGFHAAAYNDKNTNWPWFLKFIGGGMFYCNNWPPQPVLVEIDNHSHPVTKNLPASFVVPESEWYQWSPSPRSNNDIDVLLSISQKNYPLGIKDVVNFGDFPIVWTNRNYRMIYLNMGHGDDEFTDATQKLLFINAFRWVLSSDKKGNPFDR</sequence>
<organism evidence="2 3">
    <name type="scientific">Fermentimonas caenicola</name>
    <dbReference type="NCBI Taxonomy" id="1562970"/>
    <lineage>
        <taxon>Bacteria</taxon>
        <taxon>Pseudomonadati</taxon>
        <taxon>Bacteroidota</taxon>
        <taxon>Bacteroidia</taxon>
        <taxon>Bacteroidales</taxon>
        <taxon>Dysgonomonadaceae</taxon>
        <taxon>Fermentimonas</taxon>
    </lineage>
</organism>
<dbReference type="OrthoDB" id="9775889at2"/>
<protein>
    <submittedName>
        <fullName evidence="2">YVTN beta-propeller repeat-containing protein</fullName>
    </submittedName>
</protein>
<accession>A0A098C4S6</accession>
<evidence type="ECO:0000313" key="3">
    <source>
        <dbReference type="Proteomes" id="UP000032417"/>
    </source>
</evidence>
<dbReference type="SUPFAM" id="SSF52317">
    <property type="entry name" value="Class I glutamine amidotransferase-like"/>
    <property type="match status" value="1"/>
</dbReference>
<reference evidence="2 3" key="1">
    <citation type="submission" date="2014-08" db="EMBL/GenBank/DDBJ databases">
        <authorList>
            <person name="Wibberg D."/>
        </authorList>
    </citation>
    <scope>NUCLEOTIDE SEQUENCE [LARGE SCALE GENOMIC DNA]</scope>
    <source>
        <strain evidence="3">ING2-E5B</strain>
    </source>
</reference>
<dbReference type="InterPro" id="IPR029010">
    <property type="entry name" value="ThuA-like"/>
</dbReference>
<dbReference type="AlphaFoldDB" id="A0A098C4S6"/>
<dbReference type="HOGENOM" id="CLU_057383_1_3_10"/>
<gene>
    <name evidence="2" type="ORF">ING2E5B_2194</name>
</gene>
<name>A0A098C4S6_9BACT</name>
<dbReference type="InterPro" id="IPR029062">
    <property type="entry name" value="Class_I_gatase-like"/>
</dbReference>
<dbReference type="PANTHER" id="PTHR40469">
    <property type="entry name" value="SECRETED GLYCOSYL HYDROLASE"/>
    <property type="match status" value="1"/>
</dbReference>
<dbReference type="PANTHER" id="PTHR40469:SF2">
    <property type="entry name" value="GALACTOSE-BINDING DOMAIN-LIKE SUPERFAMILY PROTEIN"/>
    <property type="match status" value="1"/>
</dbReference>
<keyword evidence="3" id="KW-1185">Reference proteome</keyword>
<dbReference type="Gene3D" id="3.40.50.880">
    <property type="match status" value="1"/>
</dbReference>
<evidence type="ECO:0000313" key="2">
    <source>
        <dbReference type="EMBL" id="CEA16922.1"/>
    </source>
</evidence>
<dbReference type="PATRIC" id="fig|1562970.3.peg.2168"/>
<proteinExistence type="predicted"/>
<dbReference type="KEGG" id="pbt:ING2E5B_2194"/>
<feature type="domain" description="ThuA-like" evidence="1">
    <location>
        <begin position="42"/>
        <end position="261"/>
    </location>
</feature>
<evidence type="ECO:0000259" key="1">
    <source>
        <dbReference type="Pfam" id="PF06283"/>
    </source>
</evidence>
<dbReference type="EMBL" id="LN515532">
    <property type="protein sequence ID" value="CEA16922.1"/>
    <property type="molecule type" value="Genomic_DNA"/>
</dbReference>